<comment type="caution">
    <text evidence="3">The sequence shown here is derived from an EMBL/GenBank/DDBJ whole genome shotgun (WGS) entry which is preliminary data.</text>
</comment>
<evidence type="ECO:0000256" key="1">
    <source>
        <dbReference type="PROSITE-ProRule" id="PRU00047"/>
    </source>
</evidence>
<name>A0A6L2NUK7_TANCI</name>
<sequence>MAPSTNPHPNTLLFENSDNSINDPLSISNSDHPGMVLTQTPFNGGNFLGWSKNIKMTLGAKLKLGFIDGTCVKPAVTDVNYQRYGQSNEPLIYQLERELSHISQGNIGIAFYFNKLKRCSDELQHLNGLPSCTCGKMRECSCGILDKFLEMDNREQKQVTYPSFEPSTFFANLQCNKETNDGKKDFKNSGPIKIEFKRVCTRCNQEGHIVEQCFERIGYPDWYKGKGIADGGTLNANQASFSMHYACIFSCFTSTFALRCHPAVIKIIRTDNETEIVNKACLAFLSSKEIVHQKSIPEIVHQKSIPYTPQYGWHPRVMGMGTFNPSPMTFFLPVTHPTPVCGKYPEWVQAMQAELDALEKNHTWELTSLPSGHKVISSKWKDKDQFTAVLVYVDDILIIGNCQIEISSKKLALDKKFTIKDLGLAQYFLGIEIHRTSHGTHLNQRKYILDIFHDASLTATKPVASPMPTNLKLSLRKGNLLSNPEAYRRLVGRFLYLTMTRPNISYVVQYLSQFVYAPTD</sequence>
<dbReference type="Pfam" id="PF14244">
    <property type="entry name" value="Retrotran_gag_3"/>
    <property type="match status" value="1"/>
</dbReference>
<evidence type="ECO:0000313" key="3">
    <source>
        <dbReference type="EMBL" id="GEU89786.1"/>
    </source>
</evidence>
<gene>
    <name evidence="3" type="ORF">Tci_061764</name>
</gene>
<dbReference type="PROSITE" id="PS50158">
    <property type="entry name" value="ZF_CCHC"/>
    <property type="match status" value="1"/>
</dbReference>
<dbReference type="InterPro" id="IPR013103">
    <property type="entry name" value="RVT_2"/>
</dbReference>
<keyword evidence="1" id="KW-0863">Zinc-finger</keyword>
<dbReference type="AlphaFoldDB" id="A0A6L2NUK7"/>
<dbReference type="InterPro" id="IPR001878">
    <property type="entry name" value="Znf_CCHC"/>
</dbReference>
<dbReference type="GO" id="GO:0008270">
    <property type="term" value="F:zinc ion binding"/>
    <property type="evidence" value="ECO:0007669"/>
    <property type="project" value="UniProtKB-KW"/>
</dbReference>
<dbReference type="EMBL" id="BKCJ010010037">
    <property type="protein sequence ID" value="GEU89786.1"/>
    <property type="molecule type" value="Genomic_DNA"/>
</dbReference>
<dbReference type="InterPro" id="IPR043502">
    <property type="entry name" value="DNA/RNA_pol_sf"/>
</dbReference>
<dbReference type="Pfam" id="PF07727">
    <property type="entry name" value="RVT_2"/>
    <property type="match status" value="1"/>
</dbReference>
<dbReference type="SUPFAM" id="SSF56672">
    <property type="entry name" value="DNA/RNA polymerases"/>
    <property type="match status" value="1"/>
</dbReference>
<proteinExistence type="predicted"/>
<dbReference type="GO" id="GO:0003676">
    <property type="term" value="F:nucleic acid binding"/>
    <property type="evidence" value="ECO:0007669"/>
    <property type="project" value="InterPro"/>
</dbReference>
<dbReference type="PANTHER" id="PTHR37610">
    <property type="entry name" value="CCHC-TYPE DOMAIN-CONTAINING PROTEIN"/>
    <property type="match status" value="1"/>
</dbReference>
<accession>A0A6L2NUK7</accession>
<dbReference type="PANTHER" id="PTHR37610:SF40">
    <property type="entry name" value="OS01G0909600 PROTEIN"/>
    <property type="match status" value="1"/>
</dbReference>
<dbReference type="InterPro" id="IPR029472">
    <property type="entry name" value="Copia-like_N"/>
</dbReference>
<protein>
    <submittedName>
        <fullName evidence="3">Uncharacterized mitochondrial protein AtMg00810-like</fullName>
    </submittedName>
</protein>
<keyword evidence="1" id="KW-0479">Metal-binding</keyword>
<reference evidence="3" key="1">
    <citation type="journal article" date="2019" name="Sci. Rep.">
        <title>Draft genome of Tanacetum cinerariifolium, the natural source of mosquito coil.</title>
        <authorList>
            <person name="Yamashiro T."/>
            <person name="Shiraishi A."/>
            <person name="Satake H."/>
            <person name="Nakayama K."/>
        </authorList>
    </citation>
    <scope>NUCLEOTIDE SEQUENCE</scope>
</reference>
<keyword evidence="1" id="KW-0862">Zinc</keyword>
<evidence type="ECO:0000259" key="2">
    <source>
        <dbReference type="PROSITE" id="PS50158"/>
    </source>
</evidence>
<feature type="domain" description="CCHC-type" evidence="2">
    <location>
        <begin position="200"/>
        <end position="213"/>
    </location>
</feature>
<organism evidence="3">
    <name type="scientific">Tanacetum cinerariifolium</name>
    <name type="common">Dalmatian daisy</name>
    <name type="synonym">Chrysanthemum cinerariifolium</name>
    <dbReference type="NCBI Taxonomy" id="118510"/>
    <lineage>
        <taxon>Eukaryota</taxon>
        <taxon>Viridiplantae</taxon>
        <taxon>Streptophyta</taxon>
        <taxon>Embryophyta</taxon>
        <taxon>Tracheophyta</taxon>
        <taxon>Spermatophyta</taxon>
        <taxon>Magnoliopsida</taxon>
        <taxon>eudicotyledons</taxon>
        <taxon>Gunneridae</taxon>
        <taxon>Pentapetalae</taxon>
        <taxon>asterids</taxon>
        <taxon>campanulids</taxon>
        <taxon>Asterales</taxon>
        <taxon>Asteraceae</taxon>
        <taxon>Asteroideae</taxon>
        <taxon>Anthemideae</taxon>
        <taxon>Anthemidinae</taxon>
        <taxon>Tanacetum</taxon>
    </lineage>
</organism>